<feature type="transmembrane region" description="Helical" evidence="2">
    <location>
        <begin position="757"/>
        <end position="779"/>
    </location>
</feature>
<dbReference type="Gene3D" id="1.10.2000.10">
    <property type="entry name" value="Frizzled cysteine-rich domain"/>
    <property type="match status" value="1"/>
</dbReference>
<protein>
    <recommendedName>
        <fullName evidence="5">G-protein coupled receptors family 2 profile 2 domain-containing protein</fullName>
    </recommendedName>
</protein>
<feature type="transmembrane region" description="Helical" evidence="2">
    <location>
        <begin position="595"/>
        <end position="618"/>
    </location>
</feature>
<keyword evidence="2" id="KW-1133">Transmembrane helix</keyword>
<feature type="transmembrane region" description="Helical" evidence="2">
    <location>
        <begin position="422"/>
        <end position="448"/>
    </location>
</feature>
<feature type="compositionally biased region" description="Acidic residues" evidence="1">
    <location>
        <begin position="1614"/>
        <end position="1632"/>
    </location>
</feature>
<feature type="transmembrane region" description="Helical" evidence="2">
    <location>
        <begin position="662"/>
        <end position="686"/>
    </location>
</feature>
<dbReference type="InterPro" id="IPR036790">
    <property type="entry name" value="Frizzled_dom_sf"/>
</dbReference>
<feature type="compositionally biased region" description="Low complexity" evidence="1">
    <location>
        <begin position="1529"/>
        <end position="1539"/>
    </location>
</feature>
<keyword evidence="2" id="KW-0812">Transmembrane</keyword>
<feature type="region of interest" description="Disordered" evidence="1">
    <location>
        <begin position="1287"/>
        <end position="1322"/>
    </location>
</feature>
<evidence type="ECO:0000313" key="4">
    <source>
        <dbReference type="Proteomes" id="UP001175271"/>
    </source>
</evidence>
<feature type="region of interest" description="Disordered" evidence="1">
    <location>
        <begin position="1498"/>
        <end position="1572"/>
    </location>
</feature>
<feature type="compositionally biased region" description="Polar residues" evidence="1">
    <location>
        <begin position="932"/>
        <end position="943"/>
    </location>
</feature>
<gene>
    <name evidence="3" type="ORF">QR680_009873</name>
</gene>
<feature type="compositionally biased region" description="Acidic residues" evidence="1">
    <location>
        <begin position="1057"/>
        <end position="1074"/>
    </location>
</feature>
<dbReference type="EMBL" id="JAUCMV010000001">
    <property type="protein sequence ID" value="KAK0426740.1"/>
    <property type="molecule type" value="Genomic_DNA"/>
</dbReference>
<evidence type="ECO:0000256" key="1">
    <source>
        <dbReference type="SAM" id="MobiDB-lite"/>
    </source>
</evidence>
<evidence type="ECO:0000313" key="3">
    <source>
        <dbReference type="EMBL" id="KAK0426740.1"/>
    </source>
</evidence>
<feature type="region of interest" description="Disordered" evidence="1">
    <location>
        <begin position="1437"/>
        <end position="1457"/>
    </location>
</feature>
<feature type="region of interest" description="Disordered" evidence="1">
    <location>
        <begin position="923"/>
        <end position="943"/>
    </location>
</feature>
<evidence type="ECO:0000256" key="2">
    <source>
        <dbReference type="SAM" id="Phobius"/>
    </source>
</evidence>
<evidence type="ECO:0008006" key="5">
    <source>
        <dbReference type="Google" id="ProtNLM"/>
    </source>
</evidence>
<comment type="caution">
    <text evidence="3">The sequence shown here is derived from an EMBL/GenBank/DDBJ whole genome shotgun (WGS) entry which is preliminary data.</text>
</comment>
<proteinExistence type="predicted"/>
<dbReference type="Proteomes" id="UP001175271">
    <property type="component" value="Unassembled WGS sequence"/>
</dbReference>
<keyword evidence="4" id="KW-1185">Reference proteome</keyword>
<feature type="region of interest" description="Disordered" evidence="1">
    <location>
        <begin position="1021"/>
        <end position="1084"/>
    </location>
</feature>
<feature type="compositionally biased region" description="Basic and acidic residues" evidence="1">
    <location>
        <begin position="1309"/>
        <end position="1322"/>
    </location>
</feature>
<dbReference type="Gene3D" id="1.20.1070.10">
    <property type="entry name" value="Rhodopsin 7-helix transmembrane proteins"/>
    <property type="match status" value="1"/>
</dbReference>
<name>A0AA39MAR1_9BILA</name>
<sequence length="1638" mass="184321">MVPFYGLVPTATIIGFDRETLVLRPAYLHRTYLLGNTDARLRRPFLGVDGGVPPLACISFSDVTRRRSKRVTGRHFVRSVVAGPATIRIYFAFGEGAAAAIGARNHVRENSAPRSAFENDLGCCDFAISLSFGPSLSCFQVLLPQGGPILDDYRLLGTPQLRNMDLKSLYLSLLVLIFASASDPITNDDLSFEYAEDIAKTSSPVAESAVAEKFLREHAKCSKTDWACQAHCNRKFYRPKKSHCRMPHTDDHCFGVAIRYNYTFEEGGFDRFPSEYEVLKRFPRCWTALAPLICASTYRPCSVRSYYMAGFDELSTIELWEVLPLQSCIKAREECATVVRMGYWPEFLNCDDRVRGNGSVAGPRGLFDASGECKTPYNEAPSQMPREQCIWPLVNSTSTDHSVIADGCHMPCKTPLATQGGVVLFMLVTFLFGGLMMVLLFFAATWLYWVSQAFIQSHIVFALTNLFFSGFLYFLVLLCGFLPFFSVYTHCTDGGRLRNEPNREVSFCSAQAFGMHFAILAGYNWAAYFVVLVVFRKIQFRWSRLAENDLRTPMCALFYGSALLCALGSAMSYQADIDGATNICFVGLRNITKTYLLYGPMTIATGVAIMASVVGCILTSKENKGLENEEIDDDDVLLPRVNGDLARIEAQAKGLDPFEMPYMWIAVIVCSIVMSLIGSAMTHALMTVAHDTERTEILSSVMCSLNETFTTFDPKWAIHPSYKSPETDPFVRKDALAGRVTSSSKCALNTGLYTQHILATFFSIVFFPSLFMLVALYFFKQGYNSQYSFSDLKTFREGSTLGPWWDNLSCFCFSKGGYTAGKSQDIVMLSEVKKKDDLEEAEEGLVVRGEATPLENKRMLAEMSDGELPSASVSRPFGSTEQLNHSARLRDFESGFETEPVTSSGDLKVKLKNDEAHERFREEMEKQKRAIESSSDGEGALTSVSQREAQDLLVNTQDILQIVANDERLYNRAEMEGIIGTRLQEIVQRCLAMGCDHGTMMRELQDAAFICKLAGGLPPPKRVQQAPAPEQVPVPSQPEVSQGALPEDIRPPQEDTQASDEEGSLEPIPEECEESEQRPAPPQNVYPMVVMSGEEFIVESRVDDEEAIMNPFVLARTLAAHEDFFGTPANLRTLRHFNNPAVDPNNPNLLRSVSGHLYEFQPNFVPFYFPDDNAYFSMASEEDLLDHGRYIEKKYKEILEECETPADRYRRFFEHLHSDGLIYRYDMSEPQDIAYAEYAQMLAQETAELNKGLGPIDALPAGMMKQSLVSLEDPDQPTCSRYVRHQAPLQQNSQPPSPTPEPFNGLARNSDHGSEDWGSIDLHDPNLPELLGLINAPLEDGPVEDHQGKEEVPQGPRTFFHDLQQRPDRLFGFSEETLDDTYYNERLQEFLRSYDTIRHQIPPLDEIFRQNPDWDEQQREQYAQLYDPVNMFRAAEEAEARAEGRSQGREGPVEMFNRRENTKIGIAWTRPKKDIRQQFAEAIWKEVHSLENPVEEALAEAEDAEDPEQSDDFDEDEEEVEQEEETSADEGVASESSSTAEEHPPSPPHPSMSSGQDHPQPPGVAPRPLEDPSLDRFIEIMRRLDRHAALSVDPAMNYWEDFDFPHYYHPDHEPEPDEGIGSDDDLQQEEEDNRAAAK</sequence>
<feature type="compositionally biased region" description="Basic and acidic residues" evidence="1">
    <location>
        <begin position="1603"/>
        <end position="1613"/>
    </location>
</feature>
<keyword evidence="2" id="KW-0472">Membrane</keyword>
<feature type="transmembrane region" description="Helical" evidence="2">
    <location>
        <begin position="513"/>
        <end position="535"/>
    </location>
</feature>
<organism evidence="3 4">
    <name type="scientific">Steinernema hermaphroditum</name>
    <dbReference type="NCBI Taxonomy" id="289476"/>
    <lineage>
        <taxon>Eukaryota</taxon>
        <taxon>Metazoa</taxon>
        <taxon>Ecdysozoa</taxon>
        <taxon>Nematoda</taxon>
        <taxon>Chromadorea</taxon>
        <taxon>Rhabditida</taxon>
        <taxon>Tylenchina</taxon>
        <taxon>Panagrolaimomorpha</taxon>
        <taxon>Strongyloidoidea</taxon>
        <taxon>Steinernematidae</taxon>
        <taxon>Steinernema</taxon>
    </lineage>
</organism>
<feature type="region of interest" description="Disordered" evidence="1">
    <location>
        <begin position="1602"/>
        <end position="1638"/>
    </location>
</feature>
<feature type="compositionally biased region" description="Acidic residues" evidence="1">
    <location>
        <begin position="1498"/>
        <end position="1528"/>
    </location>
</feature>
<accession>A0AA39MAR1</accession>
<reference evidence="3" key="1">
    <citation type="submission" date="2023-06" db="EMBL/GenBank/DDBJ databases">
        <title>Genomic analysis of the entomopathogenic nematode Steinernema hermaphroditum.</title>
        <authorList>
            <person name="Schwarz E.M."/>
            <person name="Heppert J.K."/>
            <person name="Baniya A."/>
            <person name="Schwartz H.T."/>
            <person name="Tan C.-H."/>
            <person name="Antoshechkin I."/>
            <person name="Sternberg P.W."/>
            <person name="Goodrich-Blair H."/>
            <person name="Dillman A.R."/>
        </authorList>
    </citation>
    <scope>NUCLEOTIDE SEQUENCE</scope>
    <source>
        <strain evidence="3">PS9179</strain>
        <tissue evidence="3">Whole animal</tissue>
    </source>
</reference>
<feature type="transmembrane region" description="Helical" evidence="2">
    <location>
        <begin position="460"/>
        <end position="485"/>
    </location>
</feature>